<dbReference type="Proteomes" id="UP000000331">
    <property type="component" value="Segment"/>
</dbReference>
<evidence type="ECO:0000313" key="2">
    <source>
        <dbReference type="Proteomes" id="UP000000331"/>
    </source>
</evidence>
<sequence>MTQSDGKNNLKRFQFRIDGTTKAYSFRLNPTEYTFTRPQRSTVTKTQNAVVIEDFNSGLPVIKFSGTTGYFNGKGYTFMTQLKAFLEDYGNKRASFGRAPQNALLFYNLTDEEAYVVHLAPEGFIIKRDVEKPLLYTYEINLIVLREVSKSAVSLVSAEVTALDTNKKDAFSATERATGYTAGTVSAKSKAGVARMSGNLEVK</sequence>
<dbReference type="OrthoDB" id="7157at10239"/>
<dbReference type="EMBL" id="HM242243">
    <property type="protein sequence ID" value="ADJ53136.1"/>
    <property type="molecule type" value="Genomic_DNA"/>
</dbReference>
<organism evidence="1 2">
    <name type="scientific">Brochothrix phage A9</name>
    <dbReference type="NCBI Taxonomy" id="857312"/>
    <lineage>
        <taxon>Viruses</taxon>
        <taxon>Duplodnaviria</taxon>
        <taxon>Heunggongvirae</taxon>
        <taxon>Uroviricota</taxon>
        <taxon>Caudoviricetes</taxon>
        <taxon>Herelleviridae</taxon>
        <taxon>Klumppvirus</taxon>
        <taxon>Klumppvirus A9</taxon>
    </lineage>
</organism>
<protein>
    <submittedName>
        <fullName evidence="1">Gp102</fullName>
    </submittedName>
</protein>
<accession>D9J0P9</accession>
<evidence type="ECO:0000313" key="1">
    <source>
        <dbReference type="EMBL" id="ADJ53136.1"/>
    </source>
</evidence>
<proteinExistence type="predicted"/>
<dbReference type="InterPro" id="IPR056958">
    <property type="entry name" value="Phage_tail_tube_init_put"/>
</dbReference>
<name>D9J0P9_9CAUD</name>
<reference evidence="1 2" key="1">
    <citation type="journal article" date="2010" name="J. Bacteriol.">
        <title>Brochothrix thermosphacta bacteriophages feature heterogeneous and highly mosaic genomes and utilize unique prophage insertion sites.</title>
        <authorList>
            <person name="Kilcher S."/>
            <person name="Loessner M.J."/>
            <person name="Klumpp J."/>
        </authorList>
    </citation>
    <scope>NUCLEOTIDE SEQUENCE [LARGE SCALE GENOMIC DNA]</scope>
</reference>
<dbReference type="RefSeq" id="YP_004301435.1">
    <property type="nucleotide sequence ID" value="NC_015253.1"/>
</dbReference>
<dbReference type="KEGG" id="vg:10359237"/>
<dbReference type="Pfam" id="PF23980">
    <property type="entry name" value="Phage_tail_tube_init"/>
    <property type="match status" value="1"/>
</dbReference>
<keyword evidence="2" id="KW-1185">Reference proteome</keyword>
<dbReference type="GeneID" id="10359237"/>